<evidence type="ECO:0000313" key="2">
    <source>
        <dbReference type="Proteomes" id="UP000194903"/>
    </source>
</evidence>
<dbReference type="AlphaFoldDB" id="A0A252F4M1"/>
<dbReference type="OrthoDB" id="3035719at2"/>
<evidence type="ECO:0000313" key="1">
    <source>
        <dbReference type="EMBL" id="OUM20709.1"/>
    </source>
</evidence>
<gene>
    <name evidence="1" type="ORF">CBW42_07750</name>
</gene>
<accession>A0A252F4M1</accession>
<dbReference type="RefSeq" id="WP_087019495.1">
    <property type="nucleotide sequence ID" value="NZ_NHOC01000005.1"/>
</dbReference>
<reference evidence="1 2" key="1">
    <citation type="submission" date="2017-05" db="EMBL/GenBank/DDBJ databases">
        <title>Butyricicoccus porcorum sp. nov. a butyrate-producing bacterium from the swine intestinal tract.</title>
        <authorList>
            <person name="Trachsel J."/>
            <person name="Humphrey S."/>
            <person name="Allen H.K."/>
        </authorList>
    </citation>
    <scope>NUCLEOTIDE SEQUENCE [LARGE SCALE GENOMIC DNA]</scope>
    <source>
        <strain evidence="1">BB10</strain>
    </source>
</reference>
<dbReference type="Proteomes" id="UP000194903">
    <property type="component" value="Unassembled WGS sequence"/>
</dbReference>
<sequence length="66" mass="7781">MDKKFFEQHFRLHNKLTIYSKDGIKLTITKEPHYHLEGGHSKLDLMDLDDLTEFANMMALRTTPDC</sequence>
<proteinExistence type="predicted"/>
<protein>
    <submittedName>
        <fullName evidence="1">Uncharacterized protein</fullName>
    </submittedName>
</protein>
<name>A0A252F4M1_9FIRM</name>
<keyword evidence="2" id="KW-1185">Reference proteome</keyword>
<dbReference type="EMBL" id="NHOC01000005">
    <property type="protein sequence ID" value="OUM20709.1"/>
    <property type="molecule type" value="Genomic_DNA"/>
</dbReference>
<comment type="caution">
    <text evidence="1">The sequence shown here is derived from an EMBL/GenBank/DDBJ whole genome shotgun (WGS) entry which is preliminary data.</text>
</comment>
<organism evidence="1 2">
    <name type="scientific">Butyricicoccus porcorum</name>
    <dbReference type="NCBI Taxonomy" id="1945634"/>
    <lineage>
        <taxon>Bacteria</taxon>
        <taxon>Bacillati</taxon>
        <taxon>Bacillota</taxon>
        <taxon>Clostridia</taxon>
        <taxon>Eubacteriales</taxon>
        <taxon>Butyricicoccaceae</taxon>
        <taxon>Butyricicoccus</taxon>
    </lineage>
</organism>